<gene>
    <name evidence="2" type="ORF">TL16_g02068</name>
</gene>
<feature type="region of interest" description="Disordered" evidence="1">
    <location>
        <begin position="56"/>
        <end position="85"/>
    </location>
</feature>
<reference evidence="3" key="1">
    <citation type="journal article" date="2023" name="Commun. Biol.">
        <title>Genome analysis of Parmales, the sister group of diatoms, reveals the evolutionary specialization of diatoms from phago-mixotrophs to photoautotrophs.</title>
        <authorList>
            <person name="Ban H."/>
            <person name="Sato S."/>
            <person name="Yoshikawa S."/>
            <person name="Yamada K."/>
            <person name="Nakamura Y."/>
            <person name="Ichinomiya M."/>
            <person name="Sato N."/>
            <person name="Blanc-Mathieu R."/>
            <person name="Endo H."/>
            <person name="Kuwata A."/>
            <person name="Ogata H."/>
        </authorList>
    </citation>
    <scope>NUCLEOTIDE SEQUENCE [LARGE SCALE GENOMIC DNA]</scope>
</reference>
<feature type="region of interest" description="Disordered" evidence="1">
    <location>
        <begin position="1"/>
        <end position="25"/>
    </location>
</feature>
<comment type="caution">
    <text evidence="2">The sequence shown here is derived from an EMBL/GenBank/DDBJ whole genome shotgun (WGS) entry which is preliminary data.</text>
</comment>
<name>A0A9W6ZPS1_9STRA</name>
<proteinExistence type="predicted"/>
<evidence type="ECO:0000313" key="3">
    <source>
        <dbReference type="Proteomes" id="UP001162640"/>
    </source>
</evidence>
<dbReference type="EMBL" id="BLQM01000049">
    <property type="protein sequence ID" value="GMH56146.1"/>
    <property type="molecule type" value="Genomic_DNA"/>
</dbReference>
<organism evidence="2 3">
    <name type="scientific">Triparma laevis f. inornata</name>
    <dbReference type="NCBI Taxonomy" id="1714386"/>
    <lineage>
        <taxon>Eukaryota</taxon>
        <taxon>Sar</taxon>
        <taxon>Stramenopiles</taxon>
        <taxon>Ochrophyta</taxon>
        <taxon>Bolidophyceae</taxon>
        <taxon>Parmales</taxon>
        <taxon>Triparmaceae</taxon>
        <taxon>Triparma</taxon>
    </lineage>
</organism>
<evidence type="ECO:0000313" key="2">
    <source>
        <dbReference type="EMBL" id="GMH56146.1"/>
    </source>
</evidence>
<accession>A0A9W6ZPS1</accession>
<evidence type="ECO:0000256" key="1">
    <source>
        <dbReference type="SAM" id="MobiDB-lite"/>
    </source>
</evidence>
<dbReference type="Proteomes" id="UP001162640">
    <property type="component" value="Unassembled WGS sequence"/>
</dbReference>
<protein>
    <submittedName>
        <fullName evidence="2">Uncharacterized protein</fullName>
    </submittedName>
</protein>
<sequence>MADRARALERKKNKESLTSRLLQRPERWELHSAGVMEPEVPTNSQEPECQTVRARIKEKRQRQEQSDGRKPDFNTKIDNKGTMSRSQMAQELEAAELARQRELTIRRLAHHLKNRPPKEKILEKNIIPSFVNSLTGKEYYVLHSNDFHSPGKPLGVKTPNRFHKTDFEQCQAAITVVVNKRLES</sequence>
<dbReference type="AlphaFoldDB" id="A0A9W6ZPS1"/>
<feature type="compositionally biased region" description="Basic and acidic residues" evidence="1">
    <location>
        <begin position="61"/>
        <end position="79"/>
    </location>
</feature>